<dbReference type="InterPro" id="IPR000847">
    <property type="entry name" value="LysR_HTH_N"/>
</dbReference>
<evidence type="ECO:0000313" key="7">
    <source>
        <dbReference type="Proteomes" id="UP001107961"/>
    </source>
</evidence>
<dbReference type="Pfam" id="PF03466">
    <property type="entry name" value="LysR_substrate"/>
    <property type="match status" value="1"/>
</dbReference>
<dbReference type="SUPFAM" id="SSF46785">
    <property type="entry name" value="Winged helix' DNA-binding domain"/>
    <property type="match status" value="1"/>
</dbReference>
<keyword evidence="4" id="KW-0804">Transcription</keyword>
<keyword evidence="7" id="KW-1185">Reference proteome</keyword>
<dbReference type="SUPFAM" id="SSF53850">
    <property type="entry name" value="Periplasmic binding protein-like II"/>
    <property type="match status" value="1"/>
</dbReference>
<evidence type="ECO:0000256" key="3">
    <source>
        <dbReference type="ARBA" id="ARBA00023125"/>
    </source>
</evidence>
<organism evidence="6 7">
    <name type="scientific">Alloalcanivorax xenomutans</name>
    <dbReference type="NCBI Taxonomy" id="1094342"/>
    <lineage>
        <taxon>Bacteria</taxon>
        <taxon>Pseudomonadati</taxon>
        <taxon>Pseudomonadota</taxon>
        <taxon>Gammaproteobacteria</taxon>
        <taxon>Oceanospirillales</taxon>
        <taxon>Alcanivoracaceae</taxon>
        <taxon>Alloalcanivorax</taxon>
    </lineage>
</organism>
<dbReference type="Gene3D" id="3.40.190.290">
    <property type="match status" value="1"/>
</dbReference>
<dbReference type="FunFam" id="1.10.10.10:FF:000001">
    <property type="entry name" value="LysR family transcriptional regulator"/>
    <property type="match status" value="1"/>
</dbReference>
<dbReference type="PROSITE" id="PS50931">
    <property type="entry name" value="HTH_LYSR"/>
    <property type="match status" value="1"/>
</dbReference>
<dbReference type="InterPro" id="IPR005119">
    <property type="entry name" value="LysR_subst-bd"/>
</dbReference>
<dbReference type="Proteomes" id="UP001107961">
    <property type="component" value="Unassembled WGS sequence"/>
</dbReference>
<dbReference type="RefSeq" id="WP_080531761.1">
    <property type="nucleotide sequence ID" value="NZ_CP012331.1"/>
</dbReference>
<evidence type="ECO:0000256" key="1">
    <source>
        <dbReference type="ARBA" id="ARBA00009437"/>
    </source>
</evidence>
<comment type="similarity">
    <text evidence="1">Belongs to the LysR transcriptional regulatory family.</text>
</comment>
<evidence type="ECO:0000256" key="4">
    <source>
        <dbReference type="ARBA" id="ARBA00023163"/>
    </source>
</evidence>
<feature type="domain" description="HTH lysR-type" evidence="5">
    <location>
        <begin position="10"/>
        <end position="67"/>
    </location>
</feature>
<dbReference type="EMBL" id="JAJVKT010000002">
    <property type="protein sequence ID" value="MCE7507561.1"/>
    <property type="molecule type" value="Genomic_DNA"/>
</dbReference>
<evidence type="ECO:0000313" key="6">
    <source>
        <dbReference type="EMBL" id="MCE7507561.1"/>
    </source>
</evidence>
<dbReference type="GO" id="GO:0003700">
    <property type="term" value="F:DNA-binding transcription factor activity"/>
    <property type="evidence" value="ECO:0007669"/>
    <property type="project" value="InterPro"/>
</dbReference>
<name>A0A9Q3W2Y0_9GAMM</name>
<comment type="caution">
    <text evidence="6">The sequence shown here is derived from an EMBL/GenBank/DDBJ whole genome shotgun (WGS) entry which is preliminary data.</text>
</comment>
<proteinExistence type="inferred from homology"/>
<accession>A0A9Q3W2Y0</accession>
<dbReference type="InterPro" id="IPR036390">
    <property type="entry name" value="WH_DNA-bd_sf"/>
</dbReference>
<protein>
    <submittedName>
        <fullName evidence="6">LysR substrate-binding domain-containing protein</fullName>
    </submittedName>
</protein>
<sequence>MANSTQRLFFDLVDLRLFINIAEANSLTRGAERSCLSLAAASMRIKNLEDAIGTRLLNRASQGVTLTPAGQAMLRNALRILQQSERLLGDLAEYGQGVKGRVRLFANTTAMTEFLPAALGRFLSDHPRVDMDLQERLSHDIVKAVQDGATDIGIVAGSVSTEGLQALPYHGDRLVLTTALNHPLASRARLAFKEALGHDFVSLHSGSAIHTFMAQVASELGLDTQIRVQVSSFDALCRMVEANAGIGLLPRSAARRLARSMDIHVIELSDAWAEREMKICVRELEALPTFARELVDYLLATPGPGA</sequence>
<dbReference type="GO" id="GO:0003677">
    <property type="term" value="F:DNA binding"/>
    <property type="evidence" value="ECO:0007669"/>
    <property type="project" value="UniProtKB-KW"/>
</dbReference>
<evidence type="ECO:0000256" key="2">
    <source>
        <dbReference type="ARBA" id="ARBA00023015"/>
    </source>
</evidence>
<dbReference type="Gene3D" id="1.10.10.10">
    <property type="entry name" value="Winged helix-like DNA-binding domain superfamily/Winged helix DNA-binding domain"/>
    <property type="match status" value="1"/>
</dbReference>
<dbReference type="InterPro" id="IPR050950">
    <property type="entry name" value="HTH-type_LysR_regulators"/>
</dbReference>
<dbReference type="PANTHER" id="PTHR30419:SF2">
    <property type="entry name" value="LYSR FAMILY TRANSCRIPTIONAL REGULATOR"/>
    <property type="match status" value="1"/>
</dbReference>
<gene>
    <name evidence="6" type="ORF">LZG35_02845</name>
</gene>
<dbReference type="PANTHER" id="PTHR30419">
    <property type="entry name" value="HTH-TYPE TRANSCRIPTIONAL REGULATOR YBHD"/>
    <property type="match status" value="1"/>
</dbReference>
<dbReference type="AlphaFoldDB" id="A0A9Q3W2Y0"/>
<keyword evidence="2" id="KW-0805">Transcription regulation</keyword>
<evidence type="ECO:0000259" key="5">
    <source>
        <dbReference type="PROSITE" id="PS50931"/>
    </source>
</evidence>
<keyword evidence="3" id="KW-0238">DNA-binding</keyword>
<dbReference type="Pfam" id="PF00126">
    <property type="entry name" value="HTH_1"/>
    <property type="match status" value="1"/>
</dbReference>
<dbReference type="InterPro" id="IPR036388">
    <property type="entry name" value="WH-like_DNA-bd_sf"/>
</dbReference>
<dbReference type="GO" id="GO:0005829">
    <property type="term" value="C:cytosol"/>
    <property type="evidence" value="ECO:0007669"/>
    <property type="project" value="TreeGrafter"/>
</dbReference>
<reference evidence="6" key="1">
    <citation type="submission" date="2022-01" db="EMBL/GenBank/DDBJ databases">
        <authorList>
            <person name="Karlyshev A.V."/>
            <person name="Jaspars M."/>
        </authorList>
    </citation>
    <scope>NUCLEOTIDE SEQUENCE</scope>
    <source>
        <strain evidence="6">AGSA3-2</strain>
    </source>
</reference>
<dbReference type="CDD" id="cd08421">
    <property type="entry name" value="PBP2_LTTR_like_1"/>
    <property type="match status" value="1"/>
</dbReference>